<feature type="domain" description="4Fe-4S ferredoxin-type" evidence="7">
    <location>
        <begin position="374"/>
        <end position="406"/>
    </location>
</feature>
<sequence length="454" mass="51686">MVDFNDVTMAIFQQILFLAVLGAVAWLGYRRISLIRSTILLGKPEDRSNRPGERLSTMLRIAFGQKKMFDRPLIGALHFAVYIGFILINVEILEIVLDGILGRHRIFAPFLGSFYPVLIGFFEFLAVGVLLACIIFLLRRSVVRVKRLQPERHREMNGWPELDGKLILVFEIVLMIAILTMNAADLALQELGNPHYPQTGDFFFSQFLKPLFTGLNEDTLVIYERFAWWFHILGIFVFAVYLTYSKHLHIVLAFPNTYFSRLTPKGKMNNMPEITAEVKTMLGIETASMDEAAVIPDRFGAKDVQDLSWKNLMDAYSCTECGRCTEACPANITGKKLSPRKIMMDTRDRLEDVGRNMQKNGGQFVDDGKSLIDDYILVEEINACTTCNACVQECPVLINPLDIILQLRRHKVMDEAHAPASWNVMFQNMDTNQAPWKFSPGDRFNWAAGLEPKE</sequence>
<dbReference type="Gene3D" id="1.20.950.20">
    <property type="entry name" value="Transmembrane di-heme cytochromes, Chain C"/>
    <property type="match status" value="1"/>
</dbReference>
<dbReference type="PROSITE" id="PS51379">
    <property type="entry name" value="4FE4S_FER_2"/>
    <property type="match status" value="2"/>
</dbReference>
<feature type="transmembrane region" description="Helical" evidence="6">
    <location>
        <begin position="73"/>
        <end position="93"/>
    </location>
</feature>
<evidence type="ECO:0000256" key="6">
    <source>
        <dbReference type="SAM" id="Phobius"/>
    </source>
</evidence>
<keyword evidence="4" id="KW-0408">Iron</keyword>
<dbReference type="InterPro" id="IPR051460">
    <property type="entry name" value="HdrC_iron-sulfur_subunit"/>
</dbReference>
<keyword evidence="1" id="KW-0004">4Fe-4S</keyword>
<evidence type="ECO:0000313" key="8">
    <source>
        <dbReference type="EMBL" id="SKC15832.1"/>
    </source>
</evidence>
<dbReference type="InterPro" id="IPR009051">
    <property type="entry name" value="Helical_ferredxn"/>
</dbReference>
<keyword evidence="2" id="KW-0479">Metal-binding</keyword>
<name>A0A1T5H579_9BACT</name>
<reference evidence="9" key="1">
    <citation type="submission" date="2017-02" db="EMBL/GenBank/DDBJ databases">
        <authorList>
            <person name="Varghese N."/>
            <person name="Submissions S."/>
        </authorList>
    </citation>
    <scope>NUCLEOTIDE SEQUENCE [LARGE SCALE GENOMIC DNA]</scope>
    <source>
        <strain evidence="9">DSM 22270</strain>
    </source>
</reference>
<keyword evidence="9" id="KW-1185">Reference proteome</keyword>
<dbReference type="AlphaFoldDB" id="A0A1T5H579"/>
<dbReference type="EMBL" id="FUZA01000008">
    <property type="protein sequence ID" value="SKC15832.1"/>
    <property type="molecule type" value="Genomic_DNA"/>
</dbReference>
<keyword evidence="6" id="KW-0812">Transmembrane</keyword>
<feature type="transmembrane region" description="Helical" evidence="6">
    <location>
        <begin position="226"/>
        <end position="244"/>
    </location>
</feature>
<dbReference type="InterPro" id="IPR036197">
    <property type="entry name" value="NarG-like_sf"/>
</dbReference>
<keyword evidence="5" id="KW-0411">Iron-sulfur</keyword>
<accession>A0A1T5H579</accession>
<proteinExistence type="predicted"/>
<evidence type="ECO:0000259" key="7">
    <source>
        <dbReference type="PROSITE" id="PS51379"/>
    </source>
</evidence>
<evidence type="ECO:0000256" key="1">
    <source>
        <dbReference type="ARBA" id="ARBA00022485"/>
    </source>
</evidence>
<keyword evidence="6" id="KW-1133">Transmembrane helix</keyword>
<dbReference type="PROSITE" id="PS00198">
    <property type="entry name" value="4FE4S_FER_1"/>
    <property type="match status" value="2"/>
</dbReference>
<gene>
    <name evidence="8" type="ORF">SAMN05660293_04934</name>
</gene>
<organism evidence="8 9">
    <name type="scientific">Dyadobacter psychrophilus</name>
    <dbReference type="NCBI Taxonomy" id="651661"/>
    <lineage>
        <taxon>Bacteria</taxon>
        <taxon>Pseudomonadati</taxon>
        <taxon>Bacteroidota</taxon>
        <taxon>Cytophagia</taxon>
        <taxon>Cytophagales</taxon>
        <taxon>Spirosomataceae</taxon>
        <taxon>Dyadobacter</taxon>
    </lineage>
</organism>
<dbReference type="Pfam" id="PF13187">
    <property type="entry name" value="Fer4_9"/>
    <property type="match status" value="1"/>
</dbReference>
<keyword evidence="3" id="KW-0560">Oxidoreductase</keyword>
<evidence type="ECO:0000313" key="9">
    <source>
        <dbReference type="Proteomes" id="UP000190897"/>
    </source>
</evidence>
<feature type="transmembrane region" description="Helical" evidence="6">
    <location>
        <begin position="12"/>
        <end position="29"/>
    </location>
</feature>
<dbReference type="GO" id="GO:0016491">
    <property type="term" value="F:oxidoreductase activity"/>
    <property type="evidence" value="ECO:0007669"/>
    <property type="project" value="UniProtKB-KW"/>
</dbReference>
<dbReference type="SUPFAM" id="SSF103501">
    <property type="entry name" value="Respiratory nitrate reductase 1 gamma chain"/>
    <property type="match status" value="1"/>
</dbReference>
<dbReference type="STRING" id="651661.SAMN05660293_04934"/>
<dbReference type="InterPro" id="IPR017900">
    <property type="entry name" value="4Fe4S_Fe_S_CS"/>
</dbReference>
<evidence type="ECO:0000256" key="3">
    <source>
        <dbReference type="ARBA" id="ARBA00023002"/>
    </source>
</evidence>
<dbReference type="SUPFAM" id="SSF46548">
    <property type="entry name" value="alpha-helical ferredoxin"/>
    <property type="match status" value="1"/>
</dbReference>
<feature type="transmembrane region" description="Helical" evidence="6">
    <location>
        <begin position="166"/>
        <end position="184"/>
    </location>
</feature>
<dbReference type="GO" id="GO:0005886">
    <property type="term" value="C:plasma membrane"/>
    <property type="evidence" value="ECO:0007669"/>
    <property type="project" value="TreeGrafter"/>
</dbReference>
<dbReference type="PANTHER" id="PTHR43255">
    <property type="entry name" value="IRON-SULFUR-BINDING OXIDOREDUCTASE FADF-RELATED-RELATED"/>
    <property type="match status" value="1"/>
</dbReference>
<protein>
    <submittedName>
        <fullName evidence="8">4Fe-4S dicluster domain-containing protein</fullName>
    </submittedName>
</protein>
<dbReference type="GO" id="GO:0046872">
    <property type="term" value="F:metal ion binding"/>
    <property type="evidence" value="ECO:0007669"/>
    <property type="project" value="UniProtKB-KW"/>
</dbReference>
<keyword evidence="6" id="KW-0472">Membrane</keyword>
<dbReference type="GO" id="GO:0051539">
    <property type="term" value="F:4 iron, 4 sulfur cluster binding"/>
    <property type="evidence" value="ECO:0007669"/>
    <property type="project" value="UniProtKB-KW"/>
</dbReference>
<feature type="transmembrane region" description="Helical" evidence="6">
    <location>
        <begin position="113"/>
        <end position="138"/>
    </location>
</feature>
<feature type="domain" description="4Fe-4S ferredoxin-type" evidence="7">
    <location>
        <begin position="309"/>
        <end position="340"/>
    </location>
</feature>
<evidence type="ECO:0000256" key="4">
    <source>
        <dbReference type="ARBA" id="ARBA00023004"/>
    </source>
</evidence>
<dbReference type="Gene3D" id="1.10.1060.10">
    <property type="entry name" value="Alpha-helical ferredoxin"/>
    <property type="match status" value="1"/>
</dbReference>
<dbReference type="InterPro" id="IPR017896">
    <property type="entry name" value="4Fe4S_Fe-S-bd"/>
</dbReference>
<evidence type="ECO:0000256" key="2">
    <source>
        <dbReference type="ARBA" id="ARBA00022723"/>
    </source>
</evidence>
<dbReference type="Proteomes" id="UP000190897">
    <property type="component" value="Unassembled WGS sequence"/>
</dbReference>
<dbReference type="PANTHER" id="PTHR43255:SF1">
    <property type="entry name" value="IRON-SULFUR-BINDING OXIDOREDUCTASE FADF-RELATED"/>
    <property type="match status" value="1"/>
</dbReference>
<evidence type="ECO:0000256" key="5">
    <source>
        <dbReference type="ARBA" id="ARBA00023014"/>
    </source>
</evidence>